<protein>
    <submittedName>
        <fullName evidence="2">Uncharacterized protein</fullName>
    </submittedName>
</protein>
<feature type="region of interest" description="Disordered" evidence="1">
    <location>
        <begin position="20"/>
        <end position="53"/>
    </location>
</feature>
<dbReference type="EMBL" id="VSWC01000002">
    <property type="protein sequence ID" value="KAA1117600.1"/>
    <property type="molecule type" value="Genomic_DNA"/>
</dbReference>
<evidence type="ECO:0000256" key="1">
    <source>
        <dbReference type="SAM" id="MobiDB-lite"/>
    </source>
</evidence>
<dbReference type="AlphaFoldDB" id="A0A5B0QWR4"/>
<reference evidence="2 3" key="1">
    <citation type="submission" date="2019-05" db="EMBL/GenBank/DDBJ databases">
        <title>Emergence of the Ug99 lineage of the wheat stem rust pathogen through somatic hybridization.</title>
        <authorList>
            <person name="Li F."/>
            <person name="Upadhyaya N.M."/>
            <person name="Sperschneider J."/>
            <person name="Matny O."/>
            <person name="Nguyen-Phuc H."/>
            <person name="Mago R."/>
            <person name="Raley C."/>
            <person name="Miller M.E."/>
            <person name="Silverstein K.A.T."/>
            <person name="Henningsen E."/>
            <person name="Hirsch C.D."/>
            <person name="Visser B."/>
            <person name="Pretorius Z.A."/>
            <person name="Steffenson B.J."/>
            <person name="Schwessinger B."/>
            <person name="Dodds P.N."/>
            <person name="Figueroa M."/>
        </authorList>
    </citation>
    <scope>NUCLEOTIDE SEQUENCE [LARGE SCALE GENOMIC DNA]</scope>
    <source>
        <strain evidence="2">21-0</strain>
    </source>
</reference>
<accession>A0A5B0QWR4</accession>
<comment type="caution">
    <text evidence="2">The sequence shown here is derived from an EMBL/GenBank/DDBJ whole genome shotgun (WGS) entry which is preliminary data.</text>
</comment>
<name>A0A5B0QWR4_PUCGR</name>
<dbReference type="Proteomes" id="UP000324748">
    <property type="component" value="Unassembled WGS sequence"/>
</dbReference>
<evidence type="ECO:0000313" key="3">
    <source>
        <dbReference type="Proteomes" id="UP000324748"/>
    </source>
</evidence>
<gene>
    <name evidence="2" type="ORF">PGT21_016001</name>
</gene>
<proteinExistence type="predicted"/>
<keyword evidence="3" id="KW-1185">Reference proteome</keyword>
<organism evidence="2 3">
    <name type="scientific">Puccinia graminis f. sp. tritici</name>
    <dbReference type="NCBI Taxonomy" id="56615"/>
    <lineage>
        <taxon>Eukaryota</taxon>
        <taxon>Fungi</taxon>
        <taxon>Dikarya</taxon>
        <taxon>Basidiomycota</taxon>
        <taxon>Pucciniomycotina</taxon>
        <taxon>Pucciniomycetes</taxon>
        <taxon>Pucciniales</taxon>
        <taxon>Pucciniaceae</taxon>
        <taxon>Puccinia</taxon>
    </lineage>
</organism>
<sequence>MEGLEGTPLDVRLTGTEWELGVVQGTDGGDVGGSNTDPLSKAKGDSESSEATA</sequence>
<evidence type="ECO:0000313" key="2">
    <source>
        <dbReference type="EMBL" id="KAA1117600.1"/>
    </source>
</evidence>